<reference evidence="1" key="1">
    <citation type="submission" date="2020-07" db="EMBL/GenBank/DDBJ databases">
        <title>Clarias magur genome sequencing, assembly and annotation.</title>
        <authorList>
            <person name="Kushwaha B."/>
            <person name="Kumar R."/>
            <person name="Das P."/>
            <person name="Joshi C.G."/>
            <person name="Kumar D."/>
            <person name="Nagpure N.S."/>
            <person name="Pandey M."/>
            <person name="Agarwal S."/>
            <person name="Srivastava S."/>
            <person name="Singh M."/>
            <person name="Sahoo L."/>
            <person name="Jayasankar P."/>
            <person name="Meher P.K."/>
            <person name="Koringa P.G."/>
            <person name="Iquebal M.A."/>
            <person name="Das S.P."/>
            <person name="Bit A."/>
            <person name="Patnaik S."/>
            <person name="Patel N."/>
            <person name="Shah T.M."/>
            <person name="Hinsu A."/>
            <person name="Jena J.K."/>
        </authorList>
    </citation>
    <scope>NUCLEOTIDE SEQUENCE</scope>
    <source>
        <strain evidence="1">CIFAMagur01</strain>
        <tissue evidence="1">Testis</tissue>
    </source>
</reference>
<name>A0A8J4U8F3_CLAMG</name>
<dbReference type="EMBL" id="QNUK01000009">
    <property type="protein sequence ID" value="KAF5908965.1"/>
    <property type="molecule type" value="Genomic_DNA"/>
</dbReference>
<protein>
    <submittedName>
        <fullName evidence="1">Uncharacterized protein</fullName>
    </submittedName>
</protein>
<evidence type="ECO:0000313" key="2">
    <source>
        <dbReference type="Proteomes" id="UP000727407"/>
    </source>
</evidence>
<dbReference type="Proteomes" id="UP000727407">
    <property type="component" value="Unassembled WGS sequence"/>
</dbReference>
<proteinExistence type="predicted"/>
<accession>A0A8J4U8F3</accession>
<keyword evidence="2" id="KW-1185">Reference proteome</keyword>
<evidence type="ECO:0000313" key="1">
    <source>
        <dbReference type="EMBL" id="KAF5908965.1"/>
    </source>
</evidence>
<feature type="non-terminal residue" evidence="1">
    <location>
        <position position="78"/>
    </location>
</feature>
<organism evidence="1 2">
    <name type="scientific">Clarias magur</name>
    <name type="common">Asian catfish</name>
    <name type="synonym">Macropteronotus magur</name>
    <dbReference type="NCBI Taxonomy" id="1594786"/>
    <lineage>
        <taxon>Eukaryota</taxon>
        <taxon>Metazoa</taxon>
        <taxon>Chordata</taxon>
        <taxon>Craniata</taxon>
        <taxon>Vertebrata</taxon>
        <taxon>Euteleostomi</taxon>
        <taxon>Actinopterygii</taxon>
        <taxon>Neopterygii</taxon>
        <taxon>Teleostei</taxon>
        <taxon>Ostariophysi</taxon>
        <taxon>Siluriformes</taxon>
        <taxon>Clariidae</taxon>
        <taxon>Clarias</taxon>
    </lineage>
</organism>
<dbReference type="AlphaFoldDB" id="A0A8J4U8F3"/>
<comment type="caution">
    <text evidence="1">The sequence shown here is derived from an EMBL/GenBank/DDBJ whole genome shotgun (WGS) entry which is preliminary data.</text>
</comment>
<sequence>TVKSSHSVSCGFSSLIITRSIHPASCPCRYGALILHPHCQGDDAFSVMLAPLRLSAPILCLLQHYINYYSGGLKCARP</sequence>
<gene>
    <name evidence="1" type="ORF">DAT39_001328</name>
</gene>
<feature type="non-terminal residue" evidence="1">
    <location>
        <position position="1"/>
    </location>
</feature>